<name>A0ABT1E658_9FIRM</name>
<keyword evidence="1" id="KW-0732">Signal</keyword>
<dbReference type="InterPro" id="IPR045155">
    <property type="entry name" value="Beta-lactam_cat"/>
</dbReference>
<dbReference type="PANTHER" id="PTHR35333">
    <property type="entry name" value="BETA-LACTAMASE"/>
    <property type="match status" value="1"/>
</dbReference>
<organism evidence="3 4">
    <name type="scientific">Aequitasia blattaphilus</name>
    <dbReference type="NCBI Taxonomy" id="2949332"/>
    <lineage>
        <taxon>Bacteria</taxon>
        <taxon>Bacillati</taxon>
        <taxon>Bacillota</taxon>
        <taxon>Clostridia</taxon>
        <taxon>Lachnospirales</taxon>
        <taxon>Lachnospiraceae</taxon>
        <taxon>Aequitasia</taxon>
    </lineage>
</organism>
<dbReference type="GO" id="GO:0016787">
    <property type="term" value="F:hydrolase activity"/>
    <property type="evidence" value="ECO:0007669"/>
    <property type="project" value="UniProtKB-KW"/>
</dbReference>
<gene>
    <name evidence="3" type="ORF">NK125_02280</name>
</gene>
<dbReference type="PROSITE" id="PS51257">
    <property type="entry name" value="PROKAR_LIPOPROTEIN"/>
    <property type="match status" value="1"/>
</dbReference>
<feature type="signal peptide" evidence="1">
    <location>
        <begin position="1"/>
        <end position="26"/>
    </location>
</feature>
<dbReference type="Gene3D" id="3.40.710.10">
    <property type="entry name" value="DD-peptidase/beta-lactamase superfamily"/>
    <property type="match status" value="1"/>
</dbReference>
<evidence type="ECO:0000259" key="2">
    <source>
        <dbReference type="Pfam" id="PF13354"/>
    </source>
</evidence>
<sequence>MDMSKKKKLAALFLLSLMLFSMGCSKEEEIVEEEVQIEKEAEKLVIEEEKQQEVQPQPAVEEPTPLTNLQGEIEGMLQPGIQSQETWAVYLKDLMTDEMVEISNTKMQSASLIKLFIAGTVYENWEILKAGESFDGETEELLRNMLTISDNDATNTLIQRIGEGNNVVGFERINAYLLKYGYENTHIGRVMLDLNASDDNYTSVKDCGLFLEKIYKNEIPGSEFILDCLKNQERRNKIPSGLPEGSVSANKTGELDRVENDVAIIWKGEKAYVICVMSSNLQDSTTAQKRIADISSMVYGAWE</sequence>
<proteinExistence type="predicted"/>
<dbReference type="PANTHER" id="PTHR35333:SF3">
    <property type="entry name" value="BETA-LACTAMASE-TYPE TRANSPEPTIDASE FOLD CONTAINING PROTEIN"/>
    <property type="match status" value="1"/>
</dbReference>
<dbReference type="InterPro" id="IPR000871">
    <property type="entry name" value="Beta-lactam_class-A"/>
</dbReference>
<dbReference type="InterPro" id="IPR012338">
    <property type="entry name" value="Beta-lactam/transpept-like"/>
</dbReference>
<dbReference type="SUPFAM" id="SSF56601">
    <property type="entry name" value="beta-lactamase/transpeptidase-like"/>
    <property type="match status" value="1"/>
</dbReference>
<dbReference type="RefSeq" id="WP_262065020.1">
    <property type="nucleotide sequence ID" value="NZ_JAMXOD010000002.1"/>
</dbReference>
<evidence type="ECO:0000256" key="1">
    <source>
        <dbReference type="SAM" id="SignalP"/>
    </source>
</evidence>
<dbReference type="EMBL" id="JAMZFW010000002">
    <property type="protein sequence ID" value="MCP1101238.1"/>
    <property type="molecule type" value="Genomic_DNA"/>
</dbReference>
<keyword evidence="3" id="KW-0378">Hydrolase</keyword>
<keyword evidence="4" id="KW-1185">Reference proteome</keyword>
<reference evidence="3 4" key="1">
    <citation type="journal article" date="2022" name="Genome Biol. Evol.">
        <title>Host diet, physiology and behaviors set the stage for Lachnospiraceae cladogenesis.</title>
        <authorList>
            <person name="Vera-Ponce De Leon A."/>
            <person name="Schneider M."/>
            <person name="Jahnes B.C."/>
            <person name="Sadowski V."/>
            <person name="Camuy-Velez L.A."/>
            <person name="Duan J."/>
            <person name="Sabree Z.L."/>
        </authorList>
    </citation>
    <scope>NUCLEOTIDE SEQUENCE [LARGE SCALE GENOMIC DNA]</scope>
    <source>
        <strain evidence="3 4">PAL113</strain>
    </source>
</reference>
<evidence type="ECO:0000313" key="3">
    <source>
        <dbReference type="EMBL" id="MCP1101238.1"/>
    </source>
</evidence>
<feature type="domain" description="Beta-lactamase class A catalytic" evidence="2">
    <location>
        <begin position="139"/>
        <end position="277"/>
    </location>
</feature>
<protein>
    <submittedName>
        <fullName evidence="3">Class A beta-lactamase-related serine hydrolase</fullName>
    </submittedName>
</protein>
<accession>A0ABT1E658</accession>
<feature type="chain" id="PRO_5045132150" evidence="1">
    <location>
        <begin position="27"/>
        <end position="303"/>
    </location>
</feature>
<comment type="caution">
    <text evidence="3">The sequence shown here is derived from an EMBL/GenBank/DDBJ whole genome shotgun (WGS) entry which is preliminary data.</text>
</comment>
<dbReference type="Pfam" id="PF13354">
    <property type="entry name" value="Beta-lactamase2"/>
    <property type="match status" value="1"/>
</dbReference>
<evidence type="ECO:0000313" key="4">
    <source>
        <dbReference type="Proteomes" id="UP001523566"/>
    </source>
</evidence>
<dbReference type="Proteomes" id="UP001523566">
    <property type="component" value="Unassembled WGS sequence"/>
</dbReference>